<gene>
    <name evidence="2" type="ORF">H1R20_g3350</name>
</gene>
<organism evidence="2 3">
    <name type="scientific">Candolleomyces eurysporus</name>
    <dbReference type="NCBI Taxonomy" id="2828524"/>
    <lineage>
        <taxon>Eukaryota</taxon>
        <taxon>Fungi</taxon>
        <taxon>Dikarya</taxon>
        <taxon>Basidiomycota</taxon>
        <taxon>Agaricomycotina</taxon>
        <taxon>Agaricomycetes</taxon>
        <taxon>Agaricomycetidae</taxon>
        <taxon>Agaricales</taxon>
        <taxon>Agaricineae</taxon>
        <taxon>Psathyrellaceae</taxon>
        <taxon>Candolleomyces</taxon>
    </lineage>
</organism>
<evidence type="ECO:0000256" key="1">
    <source>
        <dbReference type="SAM" id="SignalP"/>
    </source>
</evidence>
<evidence type="ECO:0000313" key="3">
    <source>
        <dbReference type="Proteomes" id="UP001140091"/>
    </source>
</evidence>
<proteinExistence type="predicted"/>
<protein>
    <submittedName>
        <fullName evidence="2">Uncharacterized protein</fullName>
    </submittedName>
</protein>
<accession>A0A9W8MMC5</accession>
<dbReference type="OrthoDB" id="3029389at2759"/>
<keyword evidence="3" id="KW-1185">Reference proteome</keyword>
<evidence type="ECO:0000313" key="2">
    <source>
        <dbReference type="EMBL" id="KAJ2933744.1"/>
    </source>
</evidence>
<dbReference type="AlphaFoldDB" id="A0A9W8MMC5"/>
<keyword evidence="1" id="KW-0732">Signal</keyword>
<dbReference type="EMBL" id="JANBPK010000737">
    <property type="protein sequence ID" value="KAJ2933744.1"/>
    <property type="molecule type" value="Genomic_DNA"/>
</dbReference>
<dbReference type="Proteomes" id="UP001140091">
    <property type="component" value="Unassembled WGS sequence"/>
</dbReference>
<sequence length="204" mass="20328">MLQKAFAYAVAAALAALAADVTLVMLDDAPPAGQTLIASGTTLGASPVAVDQNSATIYAVSQVNSLLVYQDATTTATLLSTPVTETFTYRADASRYAAAMATKAPSGVEAGILETCQKQADGSLVCGQVFAVGQSQVGGVALIGATTGSAKPFATISNVESLRLPTTSIAEASVETGTPRSAGSRVQVGVFLSAVGVLAGALLV</sequence>
<reference evidence="2" key="1">
    <citation type="submission" date="2022-06" db="EMBL/GenBank/DDBJ databases">
        <title>Genome Sequence of Candolleomyces eurysporus.</title>
        <authorList>
            <person name="Buettner E."/>
        </authorList>
    </citation>
    <scope>NUCLEOTIDE SEQUENCE</scope>
    <source>
        <strain evidence="2">VTCC 930004</strain>
    </source>
</reference>
<feature type="signal peptide" evidence="1">
    <location>
        <begin position="1"/>
        <end position="18"/>
    </location>
</feature>
<name>A0A9W8MMC5_9AGAR</name>
<feature type="chain" id="PRO_5040762886" evidence="1">
    <location>
        <begin position="19"/>
        <end position="204"/>
    </location>
</feature>
<feature type="non-terminal residue" evidence="2">
    <location>
        <position position="204"/>
    </location>
</feature>
<comment type="caution">
    <text evidence="2">The sequence shown here is derived from an EMBL/GenBank/DDBJ whole genome shotgun (WGS) entry which is preliminary data.</text>
</comment>